<proteinExistence type="predicted"/>
<dbReference type="PaxDb" id="6945-B7QD26"/>
<name>B7QD26_IXOSC</name>
<evidence type="ECO:0000313" key="2">
    <source>
        <dbReference type="EMBL" id="EEC16747.1"/>
    </source>
</evidence>
<gene>
    <name evidence="2" type="ORF">IscW_ISCW011868</name>
</gene>
<dbReference type="InParanoid" id="B7QD26"/>
<dbReference type="VEuPathDB" id="VectorBase:ISCW011868"/>
<dbReference type="EnsemblMetazoa" id="ISCW011868-RA">
    <property type="protein sequence ID" value="ISCW011868-PA"/>
    <property type="gene ID" value="ISCW011868"/>
</dbReference>
<feature type="non-terminal residue" evidence="2">
    <location>
        <position position="1"/>
    </location>
</feature>
<dbReference type="AlphaFoldDB" id="B7QD26"/>
<keyword evidence="4" id="KW-1185">Reference proteome</keyword>
<dbReference type="HOGENOM" id="CLU_2216440_0_0_1"/>
<dbReference type="VEuPathDB" id="VectorBase:ISCI011868"/>
<sequence length="107" mass="11904">SRSHETETILQARTPNYPAYCLPSAEGFLFNGPTTTNDAHYKVSQTALPPIRISTIPRCPATLSQPPPLPFYIFFSFFLSLSLLLLTRCATARYSPPSRARTSRNPS</sequence>
<keyword evidence="1" id="KW-0472">Membrane</keyword>
<reference evidence="2 4" key="1">
    <citation type="submission" date="2008-03" db="EMBL/GenBank/DDBJ databases">
        <title>Annotation of Ixodes scapularis.</title>
        <authorList>
            <consortium name="Ixodes scapularis Genome Project Consortium"/>
            <person name="Caler E."/>
            <person name="Hannick L.I."/>
            <person name="Bidwell S."/>
            <person name="Joardar V."/>
            <person name="Thiagarajan M."/>
            <person name="Amedeo P."/>
            <person name="Galinsky K.J."/>
            <person name="Schobel S."/>
            <person name="Inman J."/>
            <person name="Hostetler J."/>
            <person name="Miller J."/>
            <person name="Hammond M."/>
            <person name="Megy K."/>
            <person name="Lawson D."/>
            <person name="Kodira C."/>
            <person name="Sutton G."/>
            <person name="Meyer J."/>
            <person name="Hill C.A."/>
            <person name="Birren B."/>
            <person name="Nene V."/>
            <person name="Collins F."/>
            <person name="Alarcon-Chaidez F."/>
            <person name="Wikel S."/>
            <person name="Strausberg R."/>
        </authorList>
    </citation>
    <scope>NUCLEOTIDE SEQUENCE [LARGE SCALE GENOMIC DNA]</scope>
    <source>
        <strain evidence="4">Wikel</strain>
        <strain evidence="2">Wikel colony</strain>
    </source>
</reference>
<dbReference type="EMBL" id="ABJB010563754">
    <property type="status" value="NOT_ANNOTATED_CDS"/>
    <property type="molecule type" value="Genomic_DNA"/>
</dbReference>
<dbReference type="Proteomes" id="UP000001555">
    <property type="component" value="Unassembled WGS sequence"/>
</dbReference>
<feature type="non-terminal residue" evidence="2">
    <location>
        <position position="107"/>
    </location>
</feature>
<dbReference type="EMBL" id="DS910891">
    <property type="protein sequence ID" value="EEC16747.1"/>
    <property type="molecule type" value="Genomic_DNA"/>
</dbReference>
<evidence type="ECO:0000313" key="3">
    <source>
        <dbReference type="EnsemblMetazoa" id="ISCW011868-PA"/>
    </source>
</evidence>
<keyword evidence="1" id="KW-0812">Transmembrane</keyword>
<evidence type="ECO:0000256" key="1">
    <source>
        <dbReference type="SAM" id="Phobius"/>
    </source>
</evidence>
<organism>
    <name type="scientific">Ixodes scapularis</name>
    <name type="common">Black-legged tick</name>
    <name type="synonym">Deer tick</name>
    <dbReference type="NCBI Taxonomy" id="6945"/>
    <lineage>
        <taxon>Eukaryota</taxon>
        <taxon>Metazoa</taxon>
        <taxon>Ecdysozoa</taxon>
        <taxon>Arthropoda</taxon>
        <taxon>Chelicerata</taxon>
        <taxon>Arachnida</taxon>
        <taxon>Acari</taxon>
        <taxon>Parasitiformes</taxon>
        <taxon>Ixodida</taxon>
        <taxon>Ixodoidea</taxon>
        <taxon>Ixodidae</taxon>
        <taxon>Ixodinae</taxon>
        <taxon>Ixodes</taxon>
    </lineage>
</organism>
<protein>
    <submittedName>
        <fullName evidence="2 3">Uncharacterized protein</fullName>
    </submittedName>
</protein>
<feature type="transmembrane region" description="Helical" evidence="1">
    <location>
        <begin position="71"/>
        <end position="91"/>
    </location>
</feature>
<evidence type="ECO:0000313" key="4">
    <source>
        <dbReference type="Proteomes" id="UP000001555"/>
    </source>
</evidence>
<keyword evidence="1" id="KW-1133">Transmembrane helix</keyword>
<reference evidence="3" key="2">
    <citation type="submission" date="2020-05" db="UniProtKB">
        <authorList>
            <consortium name="EnsemblMetazoa"/>
        </authorList>
    </citation>
    <scope>IDENTIFICATION</scope>
    <source>
        <strain evidence="3">wikel</strain>
    </source>
</reference>
<accession>B7QD26</accession>